<dbReference type="Gene3D" id="2.30.42.10">
    <property type="match status" value="1"/>
</dbReference>
<organism evidence="2 3">
    <name type="scientific">Dyadobacter jejuensis</name>
    <dbReference type="NCBI Taxonomy" id="1082580"/>
    <lineage>
        <taxon>Bacteria</taxon>
        <taxon>Pseudomonadati</taxon>
        <taxon>Bacteroidota</taxon>
        <taxon>Cytophagia</taxon>
        <taxon>Cytophagales</taxon>
        <taxon>Spirosomataceae</taxon>
        <taxon>Dyadobacter</taxon>
    </lineage>
</organism>
<dbReference type="InterPro" id="IPR045175">
    <property type="entry name" value="M28_fam"/>
</dbReference>
<dbReference type="InterPro" id="IPR007484">
    <property type="entry name" value="Peptidase_M28"/>
</dbReference>
<keyword evidence="3" id="KW-1185">Reference proteome</keyword>
<dbReference type="GO" id="GO:0008235">
    <property type="term" value="F:metalloexopeptidase activity"/>
    <property type="evidence" value="ECO:0007669"/>
    <property type="project" value="InterPro"/>
</dbReference>
<evidence type="ECO:0000313" key="2">
    <source>
        <dbReference type="EMBL" id="PWJ56699.1"/>
    </source>
</evidence>
<comment type="caution">
    <text evidence="2">The sequence shown here is derived from an EMBL/GenBank/DDBJ whole genome shotgun (WGS) entry which is preliminary data.</text>
</comment>
<dbReference type="Gene3D" id="3.40.630.10">
    <property type="entry name" value="Zn peptidases"/>
    <property type="match status" value="1"/>
</dbReference>
<dbReference type="Pfam" id="PF04389">
    <property type="entry name" value="Peptidase_M28"/>
    <property type="match status" value="1"/>
</dbReference>
<proteinExistence type="predicted"/>
<dbReference type="EMBL" id="QGDT01000010">
    <property type="protein sequence ID" value="PWJ56699.1"/>
    <property type="molecule type" value="Genomic_DNA"/>
</dbReference>
<feature type="domain" description="PDZ" evidence="1">
    <location>
        <begin position="326"/>
        <end position="398"/>
    </location>
</feature>
<protein>
    <submittedName>
        <fullName evidence="2">PDZ domain-containing protein</fullName>
    </submittedName>
</protein>
<dbReference type="OrthoDB" id="1521787at2"/>
<dbReference type="GO" id="GO:0006508">
    <property type="term" value="P:proteolysis"/>
    <property type="evidence" value="ECO:0007669"/>
    <property type="project" value="InterPro"/>
</dbReference>
<gene>
    <name evidence="2" type="ORF">CLV98_11010</name>
</gene>
<dbReference type="Proteomes" id="UP000245880">
    <property type="component" value="Unassembled WGS sequence"/>
</dbReference>
<dbReference type="SMART" id="SM00228">
    <property type="entry name" value="PDZ"/>
    <property type="match status" value="1"/>
</dbReference>
<accession>A0A316AHF4</accession>
<dbReference type="PANTHER" id="PTHR12147:SF26">
    <property type="entry name" value="PEPTIDASE M28 DOMAIN-CONTAINING PROTEIN"/>
    <property type="match status" value="1"/>
</dbReference>
<evidence type="ECO:0000313" key="3">
    <source>
        <dbReference type="Proteomes" id="UP000245880"/>
    </source>
</evidence>
<dbReference type="AlphaFoldDB" id="A0A316AHF4"/>
<dbReference type="PANTHER" id="PTHR12147">
    <property type="entry name" value="METALLOPEPTIDASE M28 FAMILY MEMBER"/>
    <property type="match status" value="1"/>
</dbReference>
<dbReference type="Pfam" id="PF13180">
    <property type="entry name" value="PDZ_2"/>
    <property type="match status" value="1"/>
</dbReference>
<name>A0A316AHF4_9BACT</name>
<dbReference type="SUPFAM" id="SSF50156">
    <property type="entry name" value="PDZ domain-like"/>
    <property type="match status" value="1"/>
</dbReference>
<dbReference type="InterPro" id="IPR036034">
    <property type="entry name" value="PDZ_sf"/>
</dbReference>
<evidence type="ECO:0000259" key="1">
    <source>
        <dbReference type="SMART" id="SM00228"/>
    </source>
</evidence>
<sequence length="407" mass="43966">MKFLLVLIAFFSPLFLNAQGLDSLMLRKHMTYLASDELEGRGTGTLGEIRAANYIAAEMLSYGLKPAGDGHSFFQVFETKIAIESISHRLLGRNVIGFLDNGSPSTIVVGAHYDHLGKGFQGSSLSPNSQNMIHNGADDNASGTAGLLLLAKELASNHAKEQYNYLFIAFSGEELGLIGSKFYCEHPTIPLANTKAMINMDMIGRYRPEKGIIVSGYGTSPSWGELLPKATKSLNMKFTADSSGIGASDHTSFYLKEIPVLQFFTGTHSDYHKVSDNLAGINFPGEITVLRLIENVLLGLDQLPEAPQYTQAGNPHQASQNTSFKVTLGVMPDYSYSGKGLKIDAVTAQRPADKAGIVAGDVIVNLAGQDIGDIYDYMKVLGSHQKGDQVKAMILRNGKSSSVDITF</sequence>
<dbReference type="InterPro" id="IPR001478">
    <property type="entry name" value="PDZ"/>
</dbReference>
<reference evidence="2 3" key="1">
    <citation type="submission" date="2018-03" db="EMBL/GenBank/DDBJ databases">
        <title>Genomic Encyclopedia of Archaeal and Bacterial Type Strains, Phase II (KMG-II): from individual species to whole genera.</title>
        <authorList>
            <person name="Goeker M."/>
        </authorList>
    </citation>
    <scope>NUCLEOTIDE SEQUENCE [LARGE SCALE GENOMIC DNA]</scope>
    <source>
        <strain evidence="2 3">DSM 100346</strain>
    </source>
</reference>
<dbReference type="SUPFAM" id="SSF53187">
    <property type="entry name" value="Zn-dependent exopeptidases"/>
    <property type="match status" value="1"/>
</dbReference>
<dbReference type="RefSeq" id="WP_109676030.1">
    <property type="nucleotide sequence ID" value="NZ_QGDT01000010.1"/>
</dbReference>